<dbReference type="PROSITE" id="PS51892">
    <property type="entry name" value="SUBTILASE"/>
    <property type="match status" value="1"/>
</dbReference>
<keyword evidence="4" id="KW-0720">Serine protease</keyword>
<dbReference type="Gene3D" id="2.60.120.380">
    <property type="match status" value="1"/>
</dbReference>
<evidence type="ECO:0000259" key="7">
    <source>
        <dbReference type="Pfam" id="PF00082"/>
    </source>
</evidence>
<evidence type="ECO:0000256" key="3">
    <source>
        <dbReference type="ARBA" id="ARBA00022801"/>
    </source>
</evidence>
<name>A0ABW9XZH5_9BACL</name>
<keyword evidence="3" id="KW-0378">Hydrolase</keyword>
<feature type="region of interest" description="Disordered" evidence="6">
    <location>
        <begin position="85"/>
        <end position="133"/>
    </location>
</feature>
<dbReference type="Gene3D" id="3.40.50.200">
    <property type="entry name" value="Peptidase S8/S53 domain"/>
    <property type="match status" value="2"/>
</dbReference>
<accession>A0ABW9XZH5</accession>
<evidence type="ECO:0000256" key="5">
    <source>
        <dbReference type="PROSITE-ProRule" id="PRU01240"/>
    </source>
</evidence>
<dbReference type="PRINTS" id="PR00723">
    <property type="entry name" value="SUBTILISIN"/>
</dbReference>
<dbReference type="Gene3D" id="2.60.120.260">
    <property type="entry name" value="Galactose-binding domain-like"/>
    <property type="match status" value="2"/>
</dbReference>
<dbReference type="EMBL" id="JAAAMV010000034">
    <property type="protein sequence ID" value="NBD28024.1"/>
    <property type="molecule type" value="Genomic_DNA"/>
</dbReference>
<sequence length="1050" mass="112426">MEPIPRPSGAVTKADSIVVKYKDGANAAALAATYGLTPARTLPSLGTEVLKLPEGTDIDAVLARLKADANVLFAEPDDRVFQSQPAETGANASQVGPASPAPQSQSIAPTGITSANEPASVSSEPLIPNDPLFPEQWALHNTLDTEEWPYSKADIDINAPEAWSLLKDSDKEVVVAVISDGVDGDHPDLENRIWTNPKEIPDNGVDDDGNGFVDDVHGWDFNHDDNDADDDLSDPAKNGTAIAGIVAASIDNAVGIAGVAPNAKILPIKTFSSTSGSGTFSQIAAGIAYAEQMGADIAVLDFVTWEPSDLILDALQHSDMLFVAQPGDWRDDLDRIPAYPASYKLPNVLTVNGIGRNGYSATSYGKKTVQIAAPANDALTTMPSENPAYAAEIDTGTYRAIYNGLGFENFVPPFQTDYFRAALDYLSEGVDKPSILLVQDDNSVGGNEEERSFLELYKSFLLTAGYETDGIPIEDARGAFDVVTVPKNENGPALEAMQAYDVVVWFTGYANANVTPDPNAPPVLSESDQANVTTYLQAGGRLLLSGRDALFGSETSPFVKDTLHLDYVNEGYFGYYDLLGGDGTIYAGQSVPMPDASFGDVIAARDSYARANLVLDKPDYDFQGSYGTPAIAYAAGVAALVLGENPGYDAKLTIERLMNSGKKVSSLADTNMSDKMIDAYRAISDKDIPGTPLQVSEVSERLDEAADPDRVYAVELNAGETVQAALSGDEGTDFDLYLYSPAAVTVHGKEGIVAASEHPGTSGENFSYFVKQTGTYYLNVYAFAGAGDFTLRLQHANASGAYEDDSAAVTYDGDWETVSDEALSGGSAKRIDAPGHVELAFEGSYIEWIGTKNAQQGIANVYLDGKLAATVSLYGETESKRQALFKRTISYDKHTIRIEWTGKTDPRARKNDPAYVNVDAFLVKHLVQDADFFQVHYDGTWATSFSTVYSGQSVTTSIAQGDFAELAFSGTKVRLIAPVGGSRGIADIYIDGQLAKSVDLYRTERQYETVVFESEILAEGTHTVRVVNSGKKHERSAGNAVSIDAFEIES</sequence>
<feature type="compositionally biased region" description="Polar residues" evidence="6">
    <location>
        <begin position="85"/>
        <end position="123"/>
    </location>
</feature>
<feature type="domain" description="Peptidase S8/S53" evidence="7">
    <location>
        <begin position="171"/>
        <end position="382"/>
    </location>
</feature>
<dbReference type="PANTHER" id="PTHR43399">
    <property type="entry name" value="SUBTILISIN-RELATED"/>
    <property type="match status" value="1"/>
</dbReference>
<dbReference type="InterPro" id="IPR054399">
    <property type="entry name" value="Fervidolysin-like_N_prodom"/>
</dbReference>
<dbReference type="Pfam" id="PF22148">
    <property type="entry name" value="Fervidolysin_NPro-like"/>
    <property type="match status" value="1"/>
</dbReference>
<keyword evidence="11" id="KW-1185">Reference proteome</keyword>
<dbReference type="InterPro" id="IPR000209">
    <property type="entry name" value="Peptidase_S8/S53_dom"/>
</dbReference>
<protein>
    <submittedName>
        <fullName evidence="10">S8 family serine peptidase</fullName>
    </submittedName>
</protein>
<dbReference type="SUPFAM" id="SSF52743">
    <property type="entry name" value="Subtilisin-like"/>
    <property type="match status" value="1"/>
</dbReference>
<gene>
    <name evidence="10" type="ORF">GT019_29520</name>
</gene>
<comment type="caution">
    <text evidence="10">The sequence shown here is derived from an EMBL/GenBank/DDBJ whole genome shotgun (WGS) entry which is preliminary data.</text>
</comment>
<feature type="domain" description="Peptidase C-terminal archaeal/bacterial" evidence="8">
    <location>
        <begin position="711"/>
        <end position="782"/>
    </location>
</feature>
<evidence type="ECO:0000259" key="9">
    <source>
        <dbReference type="Pfam" id="PF22148"/>
    </source>
</evidence>
<dbReference type="SUPFAM" id="SSF89260">
    <property type="entry name" value="Collagen-binding domain"/>
    <property type="match status" value="1"/>
</dbReference>
<evidence type="ECO:0000256" key="6">
    <source>
        <dbReference type="SAM" id="MobiDB-lite"/>
    </source>
</evidence>
<dbReference type="InterPro" id="IPR051048">
    <property type="entry name" value="Peptidase_S8/S53_subtilisin"/>
</dbReference>
<feature type="domain" description="Fervidolysin-like N-terminal prodomain" evidence="9">
    <location>
        <begin position="15"/>
        <end position="76"/>
    </location>
</feature>
<organism evidence="10 11">
    <name type="scientific">Paenibacillus glycinis</name>
    <dbReference type="NCBI Taxonomy" id="2697035"/>
    <lineage>
        <taxon>Bacteria</taxon>
        <taxon>Bacillati</taxon>
        <taxon>Bacillota</taxon>
        <taxon>Bacilli</taxon>
        <taxon>Bacillales</taxon>
        <taxon>Paenibacillaceae</taxon>
        <taxon>Paenibacillus</taxon>
    </lineage>
</organism>
<evidence type="ECO:0000256" key="4">
    <source>
        <dbReference type="ARBA" id="ARBA00022825"/>
    </source>
</evidence>
<comment type="similarity">
    <text evidence="1 5">Belongs to the peptidase S8 family.</text>
</comment>
<dbReference type="Pfam" id="PF04151">
    <property type="entry name" value="PPC"/>
    <property type="match status" value="1"/>
</dbReference>
<evidence type="ECO:0000313" key="10">
    <source>
        <dbReference type="EMBL" id="NBD28024.1"/>
    </source>
</evidence>
<comment type="caution">
    <text evidence="5">Lacks conserved residue(s) required for the propagation of feature annotation.</text>
</comment>
<reference evidence="10 11" key="1">
    <citation type="submission" date="2020-01" db="EMBL/GenBank/DDBJ databases">
        <title>Paenibacillus soybeanensis sp. nov. isolated from the nodules of soybean (Glycine max(L.) Merr).</title>
        <authorList>
            <person name="Wang H."/>
        </authorList>
    </citation>
    <scope>NUCLEOTIDE SEQUENCE [LARGE SCALE GENOMIC DNA]</scope>
    <source>
        <strain evidence="10 11">T1</strain>
    </source>
</reference>
<dbReference type="Proteomes" id="UP000665561">
    <property type="component" value="Unassembled WGS sequence"/>
</dbReference>
<dbReference type="RefSeq" id="WP_161747046.1">
    <property type="nucleotide sequence ID" value="NZ_JAAAMV010000034.1"/>
</dbReference>
<evidence type="ECO:0000313" key="11">
    <source>
        <dbReference type="Proteomes" id="UP000665561"/>
    </source>
</evidence>
<dbReference type="InterPro" id="IPR036852">
    <property type="entry name" value="Peptidase_S8/S53_dom_sf"/>
</dbReference>
<dbReference type="InterPro" id="IPR015500">
    <property type="entry name" value="Peptidase_S8_subtilisin-rel"/>
</dbReference>
<evidence type="ECO:0000256" key="1">
    <source>
        <dbReference type="ARBA" id="ARBA00011073"/>
    </source>
</evidence>
<proteinExistence type="inferred from homology"/>
<dbReference type="Pfam" id="PF00082">
    <property type="entry name" value="Peptidase_S8"/>
    <property type="match status" value="1"/>
</dbReference>
<dbReference type="PANTHER" id="PTHR43399:SF4">
    <property type="entry name" value="CELL WALL-ASSOCIATED PROTEASE"/>
    <property type="match status" value="1"/>
</dbReference>
<evidence type="ECO:0000259" key="8">
    <source>
        <dbReference type="Pfam" id="PF04151"/>
    </source>
</evidence>
<keyword evidence="2" id="KW-0645">Protease</keyword>
<evidence type="ECO:0000256" key="2">
    <source>
        <dbReference type="ARBA" id="ARBA00022670"/>
    </source>
</evidence>
<dbReference type="InterPro" id="IPR007280">
    <property type="entry name" value="Peptidase_C_arc/bac"/>
</dbReference>